<dbReference type="AlphaFoldDB" id="A0A0E2D449"/>
<reference evidence="1 2" key="1">
    <citation type="submission" date="2012-10" db="EMBL/GenBank/DDBJ databases">
        <authorList>
            <person name="Harkins D.M."/>
            <person name="Durkin A.S."/>
            <person name="Brinkac L.M."/>
            <person name="Haft D.H."/>
            <person name="Selengut J.D."/>
            <person name="Sanka R."/>
            <person name="DePew J."/>
            <person name="Purushe J."/>
            <person name="Chanthongthip A."/>
            <person name="Lattana O."/>
            <person name="Phetsouvanh R."/>
            <person name="Newton P.N."/>
            <person name="Vinetz J.M."/>
            <person name="Sutton G.G."/>
            <person name="Nierman W.C."/>
            <person name="Fouts D.E."/>
        </authorList>
    </citation>
    <scope>NUCLEOTIDE SEQUENCE [LARGE SCALE GENOMIC DNA]</scope>
    <source>
        <strain evidence="1 2">UI 12758</strain>
    </source>
</reference>
<name>A0A0E2D449_LEPIR</name>
<comment type="caution">
    <text evidence="1">The sequence shown here is derived from an EMBL/GenBank/DDBJ whole genome shotgun (WGS) entry which is preliminary data.</text>
</comment>
<evidence type="ECO:0000313" key="1">
    <source>
        <dbReference type="EMBL" id="EKR54654.1"/>
    </source>
</evidence>
<gene>
    <name evidence="1" type="ORF">LEP1GSC105_1396</name>
</gene>
<dbReference type="RefSeq" id="WP_002079097.1">
    <property type="nucleotide sequence ID" value="NZ_AHNR02000041.1"/>
</dbReference>
<organism evidence="1 2">
    <name type="scientific">Leptospira interrogans str. UI 12758</name>
    <dbReference type="NCBI Taxonomy" id="1049938"/>
    <lineage>
        <taxon>Bacteria</taxon>
        <taxon>Pseudomonadati</taxon>
        <taxon>Spirochaetota</taxon>
        <taxon>Spirochaetia</taxon>
        <taxon>Leptospirales</taxon>
        <taxon>Leptospiraceae</taxon>
        <taxon>Leptospira</taxon>
    </lineage>
</organism>
<protein>
    <submittedName>
        <fullName evidence="1">Uncharacterized protein</fullName>
    </submittedName>
</protein>
<dbReference type="EMBL" id="AHNR02000041">
    <property type="protein sequence ID" value="EKR54654.1"/>
    <property type="molecule type" value="Genomic_DNA"/>
</dbReference>
<evidence type="ECO:0000313" key="2">
    <source>
        <dbReference type="Proteomes" id="UP000001340"/>
    </source>
</evidence>
<dbReference type="Proteomes" id="UP000001340">
    <property type="component" value="Unassembled WGS sequence"/>
</dbReference>
<sequence>MQKFSDGFNISKIRSYKFFKILGQVQSNPLEFYGIYQAVSRIAL</sequence>
<accession>A0A0E2D449</accession>
<proteinExistence type="predicted"/>